<organism evidence="1 2">
    <name type="scientific">Metallosphaera tengchongensis</name>
    <dbReference type="NCBI Taxonomy" id="1532350"/>
    <lineage>
        <taxon>Archaea</taxon>
        <taxon>Thermoproteota</taxon>
        <taxon>Thermoprotei</taxon>
        <taxon>Sulfolobales</taxon>
        <taxon>Sulfolobaceae</taxon>
        <taxon>Metallosphaera</taxon>
    </lineage>
</organism>
<dbReference type="AlphaFoldDB" id="A0A6N0NVX4"/>
<dbReference type="RefSeq" id="WP_174630557.1">
    <property type="nucleotide sequence ID" value="NZ_CP049074.1"/>
</dbReference>
<dbReference type="EMBL" id="CP049074">
    <property type="protein sequence ID" value="QKR00003.1"/>
    <property type="molecule type" value="Genomic_DNA"/>
</dbReference>
<evidence type="ECO:0000313" key="2">
    <source>
        <dbReference type="Proteomes" id="UP000509301"/>
    </source>
</evidence>
<accession>A0A6N0NVX4</accession>
<name>A0A6N0NVX4_9CREN</name>
<dbReference type="GeneID" id="55641501"/>
<keyword evidence="2" id="KW-1185">Reference proteome</keyword>
<reference evidence="1 2" key="1">
    <citation type="submission" date="2020-02" db="EMBL/GenBank/DDBJ databases">
        <title>Comparative genome analysis reveals the metabolism and evolution of the thermophilic archaeal genus Metallosphaera.</title>
        <authorList>
            <person name="Jiang C."/>
        </authorList>
    </citation>
    <scope>NUCLEOTIDE SEQUENCE [LARGE SCALE GENOMIC DNA]</scope>
    <source>
        <strain evidence="1 2">Ric-A</strain>
    </source>
</reference>
<protein>
    <submittedName>
        <fullName evidence="1">Uncharacterized protein</fullName>
    </submittedName>
</protein>
<dbReference type="Proteomes" id="UP000509301">
    <property type="component" value="Chromosome"/>
</dbReference>
<dbReference type="OrthoDB" id="34483at2157"/>
<dbReference type="KEGG" id="mten:GWK48_06085"/>
<proteinExistence type="predicted"/>
<evidence type="ECO:0000313" key="1">
    <source>
        <dbReference type="EMBL" id="QKR00003.1"/>
    </source>
</evidence>
<gene>
    <name evidence="1" type="ORF">GWK48_06085</name>
</gene>
<sequence length="184" mass="20536">MSQIGKKGRRHPCFMDRELHAKLQREADKKHMSLYNYTNYLIKNALEVESAGIRLQDIKEFAVVMGKLAQNYKGTVVIAPFSAVEKGEGWRELGKMMGIVSKGSFENVENAILEVIKTLLEVIGHVEISSDSIKVVSPHLMSDIVMNNLRNLIEGLLETSEIKAKIIQDKGVIGLKLDISNVSN</sequence>